<evidence type="ECO:0000259" key="2">
    <source>
        <dbReference type="Pfam" id="PF04069"/>
    </source>
</evidence>
<dbReference type="Gene3D" id="3.10.105.10">
    <property type="entry name" value="Dipeptide-binding Protein, Domain 3"/>
    <property type="match status" value="1"/>
</dbReference>
<feature type="signal peptide" evidence="1">
    <location>
        <begin position="1"/>
        <end position="25"/>
    </location>
</feature>
<evidence type="ECO:0000256" key="1">
    <source>
        <dbReference type="SAM" id="SignalP"/>
    </source>
</evidence>
<keyword evidence="1" id="KW-0732">Signal</keyword>
<dbReference type="OrthoDB" id="9787902at2"/>
<keyword evidence="4" id="KW-1185">Reference proteome</keyword>
<dbReference type="GO" id="GO:0043190">
    <property type="term" value="C:ATP-binding cassette (ABC) transporter complex"/>
    <property type="evidence" value="ECO:0007669"/>
    <property type="project" value="InterPro"/>
</dbReference>
<dbReference type="SUPFAM" id="SSF53850">
    <property type="entry name" value="Periplasmic binding protein-like II"/>
    <property type="match status" value="1"/>
</dbReference>
<feature type="domain" description="ABC-type glycine betaine transport system substrate-binding" evidence="2">
    <location>
        <begin position="27"/>
        <end position="309"/>
    </location>
</feature>
<dbReference type="Gene3D" id="3.40.190.100">
    <property type="entry name" value="Glycine betaine-binding periplasmic protein, domain 2"/>
    <property type="match status" value="1"/>
</dbReference>
<sequence length="320" mass="35255">MLNSKSRLMIATALVSMSSVSAAQAADLVLGVPNWPAANATSNILKVVIEENFGLEVELQSGTNPIIFEAMDAGSMHLHPEVWLPNQANLHNKFVNENKTVVMNENPVQAVQGMCVTQHTADTYGITSINDLTDPDKMAIFDKDGNGTPEVWIGAPGWASTVIEKIRAKSYGYDQTMELKEYDGTVAWGELGAAAAADEPWMGFCYEPHFIFVAYDLVYLDEPPHDPDTWTIIQPTDDPQWLEKSSASTAWKGATLHLHYAASIRDDFPEVAAMLDSYQMPPEVLSQAGYALSVEDVDVEEFARNWVAENEDIVLGWLTN</sequence>
<evidence type="ECO:0000313" key="4">
    <source>
        <dbReference type="Proteomes" id="UP000246132"/>
    </source>
</evidence>
<reference evidence="3 4" key="1">
    <citation type="journal article" date="2018" name="Int. J. Syst. Bacteriol.">
        <title>Oceaniradius stylonemae gen. nov., sp. nov., isolated from a red alga, Stylonema cornu-cervi.</title>
        <authorList>
            <person name="Jeong S."/>
        </authorList>
    </citation>
    <scope>NUCLEOTIDE SEQUENCE [LARGE SCALE GENOMIC DNA]</scope>
    <source>
        <strain evidence="3 4">StC1</strain>
    </source>
</reference>
<dbReference type="Pfam" id="PF04069">
    <property type="entry name" value="OpuAC"/>
    <property type="match status" value="1"/>
</dbReference>
<dbReference type="EMBL" id="QFWV02000004">
    <property type="protein sequence ID" value="RKF07513.1"/>
    <property type="molecule type" value="Genomic_DNA"/>
</dbReference>
<dbReference type="GO" id="GO:0022857">
    <property type="term" value="F:transmembrane transporter activity"/>
    <property type="evidence" value="ECO:0007669"/>
    <property type="project" value="InterPro"/>
</dbReference>
<dbReference type="InterPro" id="IPR007210">
    <property type="entry name" value="ABC_Gly_betaine_transp_sub-bd"/>
</dbReference>
<proteinExistence type="predicted"/>
<organism evidence="3 4">
    <name type="scientific">Oceaniradius stylonematis</name>
    <dbReference type="NCBI Taxonomy" id="2184161"/>
    <lineage>
        <taxon>Bacteria</taxon>
        <taxon>Pseudomonadati</taxon>
        <taxon>Pseudomonadota</taxon>
        <taxon>Alphaproteobacteria</taxon>
        <taxon>Hyphomicrobiales</taxon>
        <taxon>Ahrensiaceae</taxon>
        <taxon>Oceaniradius</taxon>
    </lineage>
</organism>
<dbReference type="CDD" id="cd13642">
    <property type="entry name" value="PBP2_BCP_1"/>
    <property type="match status" value="1"/>
</dbReference>
<gene>
    <name evidence="3" type="ORF">DEM25_006920</name>
</gene>
<accession>A0A3A8ANM6</accession>
<evidence type="ECO:0000313" key="3">
    <source>
        <dbReference type="EMBL" id="RKF07513.1"/>
    </source>
</evidence>
<protein>
    <submittedName>
        <fullName evidence="3">Amino acid-binding protein</fullName>
    </submittedName>
</protein>
<dbReference type="RefSeq" id="WP_109765686.1">
    <property type="nucleotide sequence ID" value="NZ_CP159474.1"/>
</dbReference>
<dbReference type="Proteomes" id="UP000246132">
    <property type="component" value="Unassembled WGS sequence"/>
</dbReference>
<comment type="caution">
    <text evidence="3">The sequence shown here is derived from an EMBL/GenBank/DDBJ whole genome shotgun (WGS) entry which is preliminary data.</text>
</comment>
<feature type="chain" id="PRO_5018556109" evidence="1">
    <location>
        <begin position="26"/>
        <end position="320"/>
    </location>
</feature>
<dbReference type="AlphaFoldDB" id="A0A3A8ANM6"/>
<name>A0A3A8ANM6_9HYPH</name>